<dbReference type="InterPro" id="IPR050061">
    <property type="entry name" value="MurCDEF_pg_biosynth"/>
</dbReference>
<feature type="domain" description="Mur ligase C-terminal" evidence="10">
    <location>
        <begin position="338"/>
        <end position="434"/>
    </location>
</feature>
<keyword evidence="1 12" id="KW-0436">Ligase</keyword>
<keyword evidence="5" id="KW-0133">Cell shape</keyword>
<keyword evidence="4" id="KW-0067">ATP-binding</keyword>
<dbReference type="Gene3D" id="3.40.50.720">
    <property type="entry name" value="NAD(P)-binding Rossmann-like Domain"/>
    <property type="match status" value="1"/>
</dbReference>
<keyword evidence="13" id="KW-1185">Reference proteome</keyword>
<dbReference type="RefSeq" id="WP_012376378.1">
    <property type="nucleotide sequence ID" value="NC_010571.1"/>
</dbReference>
<evidence type="ECO:0000256" key="6">
    <source>
        <dbReference type="ARBA" id="ARBA00022984"/>
    </source>
</evidence>
<dbReference type="GO" id="GO:0005524">
    <property type="term" value="F:ATP binding"/>
    <property type="evidence" value="ECO:0007669"/>
    <property type="project" value="UniProtKB-KW"/>
</dbReference>
<evidence type="ECO:0000256" key="5">
    <source>
        <dbReference type="ARBA" id="ARBA00022960"/>
    </source>
</evidence>
<feature type="domain" description="Mur ligase N-terminal catalytic" evidence="9">
    <location>
        <begin position="2"/>
        <end position="101"/>
    </location>
</feature>
<evidence type="ECO:0000259" key="9">
    <source>
        <dbReference type="Pfam" id="PF01225"/>
    </source>
</evidence>
<evidence type="ECO:0000256" key="7">
    <source>
        <dbReference type="ARBA" id="ARBA00023306"/>
    </source>
</evidence>
<dbReference type="HOGENOM" id="CLU_028104_0_1_0"/>
<dbReference type="InterPro" id="IPR013221">
    <property type="entry name" value="Mur_ligase_cen"/>
</dbReference>
<evidence type="ECO:0000313" key="12">
    <source>
        <dbReference type="EMBL" id="ACB76849.1"/>
    </source>
</evidence>
<dbReference type="EMBL" id="CP001032">
    <property type="protein sequence ID" value="ACB76849.1"/>
    <property type="molecule type" value="Genomic_DNA"/>
</dbReference>
<dbReference type="STRING" id="452637.Oter_3572"/>
<dbReference type="InterPro" id="IPR004101">
    <property type="entry name" value="Mur_ligase_C"/>
</dbReference>
<evidence type="ECO:0000256" key="4">
    <source>
        <dbReference type="ARBA" id="ARBA00022840"/>
    </source>
</evidence>
<dbReference type="InterPro" id="IPR000713">
    <property type="entry name" value="Mur_ligase_N"/>
</dbReference>
<dbReference type="PANTHER" id="PTHR43445:SF5">
    <property type="entry name" value="UDP-N-ACETYLMURAMATE--L-ALANYL-GAMMA-D-GLUTAMYL-MESO-2,6-DIAMINOHEPTANDIOATE LIGASE"/>
    <property type="match status" value="1"/>
</dbReference>
<keyword evidence="7" id="KW-0131">Cell cycle</keyword>
<dbReference type="GO" id="GO:0009252">
    <property type="term" value="P:peptidoglycan biosynthetic process"/>
    <property type="evidence" value="ECO:0007669"/>
    <property type="project" value="UniProtKB-KW"/>
</dbReference>
<dbReference type="eggNOG" id="COG0773">
    <property type="taxonomic scope" value="Bacteria"/>
</dbReference>
<dbReference type="Proteomes" id="UP000007013">
    <property type="component" value="Chromosome"/>
</dbReference>
<dbReference type="GO" id="GO:0016881">
    <property type="term" value="F:acid-amino acid ligase activity"/>
    <property type="evidence" value="ECO:0007669"/>
    <property type="project" value="InterPro"/>
</dbReference>
<keyword evidence="6" id="KW-0573">Peptidoglycan synthesis</keyword>
<dbReference type="SUPFAM" id="SSF53623">
    <property type="entry name" value="MurD-like peptide ligases, catalytic domain"/>
    <property type="match status" value="1"/>
</dbReference>
<dbReference type="SUPFAM" id="SSF51984">
    <property type="entry name" value="MurCD N-terminal domain"/>
    <property type="match status" value="1"/>
</dbReference>
<dbReference type="AlphaFoldDB" id="B1ZW97"/>
<evidence type="ECO:0000313" key="13">
    <source>
        <dbReference type="Proteomes" id="UP000007013"/>
    </source>
</evidence>
<dbReference type="InterPro" id="IPR036615">
    <property type="entry name" value="Mur_ligase_C_dom_sf"/>
</dbReference>
<dbReference type="OrthoDB" id="9804126at2"/>
<gene>
    <name evidence="12" type="ordered locus">Oter_3572</name>
</gene>
<sequence>MRIYFMGVCGTAMGNAALLARAAGHDVLGADVDVYPPMSTVLAQSGIALHEGYDAARLERLAPDLVVIGNAMSRGNPEVEWLLDTRRFAFTSLPAALHSLVLNVRRNIVVCGTHGKTTTTALTAYLLRANGRDPGFLIGGVPIDPPTGNHLGAAADPFVIEGDEYDSAFFDKRSKFIHYAPHIAVLNNLEFDHADIFRDLADVQRTFVHLTRIVPRNGFVVLNGDDENLRALGALPWTNVVRVGTGERNDLRIEAFRESAAGGEFGLSWQGQPWAEVRWPLPGLFNARNAAMAATAAQLALLPRDAARSGRVGELFASAAGAERLDLAALARFRGVKRRQEVLLDTPALTVIEDFGHHPTALAETLHSFRARFPGAILTAVFEPRSNTARTKALEAAFMRSLALADEVYLGAVNRADKLAAGERFDTVAVAQHLEQLGVKAHSAPTNAVLLEKMLAYSGARAERRRVVAFFTNGSFDGIIGKFVAAMSGSSSDAAS</sequence>
<dbReference type="GO" id="GO:0008360">
    <property type="term" value="P:regulation of cell shape"/>
    <property type="evidence" value="ECO:0007669"/>
    <property type="project" value="UniProtKB-KW"/>
</dbReference>
<feature type="domain" description="Mur ligase central" evidence="11">
    <location>
        <begin position="110"/>
        <end position="297"/>
    </location>
</feature>
<evidence type="ECO:0000256" key="8">
    <source>
        <dbReference type="ARBA" id="ARBA00023316"/>
    </source>
</evidence>
<organism evidence="12 13">
    <name type="scientific">Opitutus terrae (strain DSM 11246 / JCM 15787 / PB90-1)</name>
    <dbReference type="NCBI Taxonomy" id="452637"/>
    <lineage>
        <taxon>Bacteria</taxon>
        <taxon>Pseudomonadati</taxon>
        <taxon>Verrucomicrobiota</taxon>
        <taxon>Opitutia</taxon>
        <taxon>Opitutales</taxon>
        <taxon>Opitutaceae</taxon>
        <taxon>Opitutus</taxon>
    </lineage>
</organism>
<dbReference type="GO" id="GO:0071555">
    <property type="term" value="P:cell wall organization"/>
    <property type="evidence" value="ECO:0007669"/>
    <property type="project" value="UniProtKB-KW"/>
</dbReference>
<evidence type="ECO:0000256" key="1">
    <source>
        <dbReference type="ARBA" id="ARBA00022598"/>
    </source>
</evidence>
<keyword evidence="3" id="KW-0547">Nucleotide-binding</keyword>
<name>B1ZW97_OPITP</name>
<dbReference type="Gene3D" id="3.90.190.20">
    <property type="entry name" value="Mur ligase, C-terminal domain"/>
    <property type="match status" value="1"/>
</dbReference>
<reference evidence="12 13" key="1">
    <citation type="journal article" date="2011" name="J. Bacteriol.">
        <title>Genome sequence of the verrucomicrobium Opitutus terrae PB90-1, an abundant inhabitant of rice paddy soil ecosystems.</title>
        <authorList>
            <person name="van Passel M.W."/>
            <person name="Kant R."/>
            <person name="Palva A."/>
            <person name="Copeland A."/>
            <person name="Lucas S."/>
            <person name="Lapidus A."/>
            <person name="Glavina del Rio T."/>
            <person name="Pitluck S."/>
            <person name="Goltsman E."/>
            <person name="Clum A."/>
            <person name="Sun H."/>
            <person name="Schmutz J."/>
            <person name="Larimer F.W."/>
            <person name="Land M.L."/>
            <person name="Hauser L."/>
            <person name="Kyrpides N."/>
            <person name="Mikhailova N."/>
            <person name="Richardson P.P."/>
            <person name="Janssen P.H."/>
            <person name="de Vos W.M."/>
            <person name="Smidt H."/>
        </authorList>
    </citation>
    <scope>NUCLEOTIDE SEQUENCE [LARGE SCALE GENOMIC DNA]</scope>
    <source>
        <strain evidence="13">DSM 11246 / JCM 15787 / PB90-1</strain>
    </source>
</reference>
<dbReference type="PANTHER" id="PTHR43445">
    <property type="entry name" value="UDP-N-ACETYLMURAMATE--L-ALANINE LIGASE-RELATED"/>
    <property type="match status" value="1"/>
</dbReference>
<dbReference type="GO" id="GO:0051301">
    <property type="term" value="P:cell division"/>
    <property type="evidence" value="ECO:0007669"/>
    <property type="project" value="UniProtKB-KW"/>
</dbReference>
<keyword evidence="2" id="KW-0132">Cell division</keyword>
<evidence type="ECO:0000256" key="3">
    <source>
        <dbReference type="ARBA" id="ARBA00022741"/>
    </source>
</evidence>
<keyword evidence="8" id="KW-0961">Cell wall biogenesis/degradation</keyword>
<dbReference type="Pfam" id="PF01225">
    <property type="entry name" value="Mur_ligase"/>
    <property type="match status" value="1"/>
</dbReference>
<dbReference type="Pfam" id="PF02875">
    <property type="entry name" value="Mur_ligase_C"/>
    <property type="match status" value="1"/>
</dbReference>
<dbReference type="SUPFAM" id="SSF53244">
    <property type="entry name" value="MurD-like peptide ligases, peptide-binding domain"/>
    <property type="match status" value="1"/>
</dbReference>
<dbReference type="Pfam" id="PF08245">
    <property type="entry name" value="Mur_ligase_M"/>
    <property type="match status" value="1"/>
</dbReference>
<accession>B1ZW97</accession>
<dbReference type="Gene3D" id="3.40.1190.10">
    <property type="entry name" value="Mur-like, catalytic domain"/>
    <property type="match status" value="1"/>
</dbReference>
<evidence type="ECO:0000259" key="10">
    <source>
        <dbReference type="Pfam" id="PF02875"/>
    </source>
</evidence>
<protein>
    <submittedName>
        <fullName evidence="12">Mur ligase middle domain protein</fullName>
    </submittedName>
</protein>
<evidence type="ECO:0000256" key="2">
    <source>
        <dbReference type="ARBA" id="ARBA00022618"/>
    </source>
</evidence>
<evidence type="ECO:0000259" key="11">
    <source>
        <dbReference type="Pfam" id="PF08245"/>
    </source>
</evidence>
<proteinExistence type="predicted"/>
<dbReference type="KEGG" id="ote:Oter_3572"/>
<dbReference type="InterPro" id="IPR036565">
    <property type="entry name" value="Mur-like_cat_sf"/>
</dbReference>